<dbReference type="EMBL" id="JACHBG010000010">
    <property type="protein sequence ID" value="MBB6486950.1"/>
    <property type="molecule type" value="Genomic_DNA"/>
</dbReference>
<evidence type="ECO:0000313" key="2">
    <source>
        <dbReference type="Proteomes" id="UP000565576"/>
    </source>
</evidence>
<dbReference type="Proteomes" id="UP000565576">
    <property type="component" value="Unassembled WGS sequence"/>
</dbReference>
<dbReference type="RefSeq" id="WP_184707329.1">
    <property type="nucleotide sequence ID" value="NZ_JACHBG010000010.1"/>
</dbReference>
<sequence length="118" mass="13470">MSLDMVVETIDNVERPARDAVCHRPDPVIAAILTSLPSIETRDFEGDWLLRPTHFMPWRSAVSDEPEARSKYLDLIKILETEAIYWPYLSHWGDWIIPPAISINSHSLAQEQEGCNSP</sequence>
<comment type="caution">
    <text evidence="1">The sequence shown here is derived from an EMBL/GenBank/DDBJ whole genome shotgun (WGS) entry which is preliminary data.</text>
</comment>
<organism evidence="1 2">
    <name type="scientific">Rhizobium lusitanum</name>
    <dbReference type="NCBI Taxonomy" id="293958"/>
    <lineage>
        <taxon>Bacteria</taxon>
        <taxon>Pseudomonadati</taxon>
        <taxon>Pseudomonadota</taxon>
        <taxon>Alphaproteobacteria</taxon>
        <taxon>Hyphomicrobiales</taxon>
        <taxon>Rhizobiaceae</taxon>
        <taxon>Rhizobium/Agrobacterium group</taxon>
        <taxon>Rhizobium</taxon>
    </lineage>
</organism>
<reference evidence="1 2" key="1">
    <citation type="submission" date="2020-08" db="EMBL/GenBank/DDBJ databases">
        <title>Genomic Encyclopedia of Type Strains, Phase IV (KMG-V): Genome sequencing to study the core and pangenomes of soil and plant-associated prokaryotes.</title>
        <authorList>
            <person name="Whitman W."/>
        </authorList>
    </citation>
    <scope>NUCLEOTIDE SEQUENCE [LARGE SCALE GENOMIC DNA]</scope>
    <source>
        <strain evidence="1 2">SEMIA 4060</strain>
    </source>
</reference>
<proteinExistence type="predicted"/>
<dbReference type="AlphaFoldDB" id="A0A7X0ITX1"/>
<name>A0A7X0ITX1_9HYPH</name>
<gene>
    <name evidence="1" type="ORF">GGD46_004249</name>
</gene>
<evidence type="ECO:0000313" key="1">
    <source>
        <dbReference type="EMBL" id="MBB6486950.1"/>
    </source>
</evidence>
<protein>
    <submittedName>
        <fullName evidence="1">Uncharacterized protein</fullName>
    </submittedName>
</protein>
<accession>A0A7X0ITX1</accession>